<dbReference type="InterPro" id="IPR036465">
    <property type="entry name" value="vWFA_dom_sf"/>
</dbReference>
<proteinExistence type="predicted"/>
<sequence>MPLFSDAMENHALSNNYGFSAVPVDNLGASEYTLALVVADVSSSVSMFRDDIEACVKRAVSACRDAPRSDNLMLRMLTFNHNLHEHHGFKPLMDCNPDDYNGSINPSGSTALFDATHNGIESVLSYGKTLVDSDYDCNAIVVVITDGDDNSSTYGATQVRDLLAKAMQDEALESIVTILVGVNVNAAYLSNYLKAFKDDAGFTQYVEIDNADEKTLAKLGNFISKSISNQSQALGTGGPSVPINF</sequence>
<dbReference type="Gene3D" id="3.40.50.410">
    <property type="entry name" value="von Willebrand factor, type A domain"/>
    <property type="match status" value="1"/>
</dbReference>
<gene>
    <name evidence="1" type="ORF">LCGC14_0469570</name>
</gene>
<protein>
    <recommendedName>
        <fullName evidence="2">VWFA domain-containing protein</fullName>
    </recommendedName>
</protein>
<accession>A0A0F9SVD5</accession>
<dbReference type="SUPFAM" id="SSF53300">
    <property type="entry name" value="vWA-like"/>
    <property type="match status" value="1"/>
</dbReference>
<organism evidence="1">
    <name type="scientific">marine sediment metagenome</name>
    <dbReference type="NCBI Taxonomy" id="412755"/>
    <lineage>
        <taxon>unclassified sequences</taxon>
        <taxon>metagenomes</taxon>
        <taxon>ecological metagenomes</taxon>
    </lineage>
</organism>
<evidence type="ECO:0008006" key="2">
    <source>
        <dbReference type="Google" id="ProtNLM"/>
    </source>
</evidence>
<reference evidence="1" key="1">
    <citation type="journal article" date="2015" name="Nature">
        <title>Complex archaea that bridge the gap between prokaryotes and eukaryotes.</title>
        <authorList>
            <person name="Spang A."/>
            <person name="Saw J.H."/>
            <person name="Jorgensen S.L."/>
            <person name="Zaremba-Niedzwiedzka K."/>
            <person name="Martijn J."/>
            <person name="Lind A.E."/>
            <person name="van Eijk R."/>
            <person name="Schleper C."/>
            <person name="Guy L."/>
            <person name="Ettema T.J."/>
        </authorList>
    </citation>
    <scope>NUCLEOTIDE SEQUENCE</scope>
</reference>
<name>A0A0F9SVD5_9ZZZZ</name>
<evidence type="ECO:0000313" key="1">
    <source>
        <dbReference type="EMBL" id="KKN66622.1"/>
    </source>
</evidence>
<dbReference type="EMBL" id="LAZR01000495">
    <property type="protein sequence ID" value="KKN66622.1"/>
    <property type="molecule type" value="Genomic_DNA"/>
</dbReference>
<dbReference type="AlphaFoldDB" id="A0A0F9SVD5"/>
<comment type="caution">
    <text evidence="1">The sequence shown here is derived from an EMBL/GenBank/DDBJ whole genome shotgun (WGS) entry which is preliminary data.</text>
</comment>